<protein>
    <submittedName>
        <fullName evidence="2">Helix-turn-helix domain-containing protein</fullName>
    </submittedName>
</protein>
<evidence type="ECO:0000313" key="3">
    <source>
        <dbReference type="Proteomes" id="UP000515369"/>
    </source>
</evidence>
<feature type="domain" description="HTH cro/C1-type" evidence="1">
    <location>
        <begin position="129"/>
        <end position="167"/>
    </location>
</feature>
<dbReference type="KEGG" id="sfol:H3H32_10615"/>
<dbReference type="InterPro" id="IPR001387">
    <property type="entry name" value="Cro/C1-type_HTH"/>
</dbReference>
<dbReference type="InterPro" id="IPR010982">
    <property type="entry name" value="Lambda_DNA-bd_dom_sf"/>
</dbReference>
<keyword evidence="3" id="KW-1185">Reference proteome</keyword>
<dbReference type="RefSeq" id="WP_182462640.1">
    <property type="nucleotide sequence ID" value="NZ_CP059732.1"/>
</dbReference>
<dbReference type="AlphaFoldDB" id="A0A7G5H2F2"/>
<organism evidence="2 3">
    <name type="scientific">Spirosoma foliorum</name>
    <dbReference type="NCBI Taxonomy" id="2710596"/>
    <lineage>
        <taxon>Bacteria</taxon>
        <taxon>Pseudomonadati</taxon>
        <taxon>Bacteroidota</taxon>
        <taxon>Cytophagia</taxon>
        <taxon>Cytophagales</taxon>
        <taxon>Cytophagaceae</taxon>
        <taxon>Spirosoma</taxon>
    </lineage>
</organism>
<reference evidence="2 3" key="1">
    <citation type="submission" date="2020-07" db="EMBL/GenBank/DDBJ databases">
        <title>Spirosoma foliorum sp. nov., isolated from the leaves on the Nejang mountain Korea, Republic of.</title>
        <authorList>
            <person name="Ho H."/>
            <person name="Lee Y.-J."/>
            <person name="Nurcahyanto D.-A."/>
            <person name="Kim S.-G."/>
        </authorList>
    </citation>
    <scope>NUCLEOTIDE SEQUENCE [LARGE SCALE GENOMIC DNA]</scope>
    <source>
        <strain evidence="2 3">PL0136</strain>
    </source>
</reference>
<proteinExistence type="predicted"/>
<sequence length="179" mass="20302">MAYSSRVYMQHHGQTFLVEIEGDSLYLVVQNEDSSFKRLGPSAQITSAPMLDPVVFPTQPHYEGVLNTGHRYSVWENGGAAYKDARKEREALVKYLIDKLLDKVIDLFPGNKKVQYTDPVQQEVDSERLKSIRSNLGLTQEQFGEFLGNSAKRTVQDWESGVRKIPSTVVEILRLKGQL</sequence>
<dbReference type="CDD" id="cd00093">
    <property type="entry name" value="HTH_XRE"/>
    <property type="match status" value="1"/>
</dbReference>
<gene>
    <name evidence="2" type="ORF">H3H32_10615</name>
</gene>
<dbReference type="PROSITE" id="PS50943">
    <property type="entry name" value="HTH_CROC1"/>
    <property type="match status" value="1"/>
</dbReference>
<dbReference type="SUPFAM" id="SSF47413">
    <property type="entry name" value="lambda repressor-like DNA-binding domains"/>
    <property type="match status" value="1"/>
</dbReference>
<dbReference type="Proteomes" id="UP000515369">
    <property type="component" value="Chromosome"/>
</dbReference>
<dbReference type="EMBL" id="CP059732">
    <property type="protein sequence ID" value="QMW05294.1"/>
    <property type="molecule type" value="Genomic_DNA"/>
</dbReference>
<dbReference type="Gene3D" id="1.10.260.40">
    <property type="entry name" value="lambda repressor-like DNA-binding domains"/>
    <property type="match status" value="1"/>
</dbReference>
<evidence type="ECO:0000259" key="1">
    <source>
        <dbReference type="PROSITE" id="PS50943"/>
    </source>
</evidence>
<dbReference type="GO" id="GO:0003677">
    <property type="term" value="F:DNA binding"/>
    <property type="evidence" value="ECO:0007669"/>
    <property type="project" value="InterPro"/>
</dbReference>
<evidence type="ECO:0000313" key="2">
    <source>
        <dbReference type="EMBL" id="QMW05294.1"/>
    </source>
</evidence>
<name>A0A7G5H2F2_9BACT</name>
<accession>A0A7G5H2F2</accession>
<dbReference type="Pfam" id="PF01381">
    <property type="entry name" value="HTH_3"/>
    <property type="match status" value="1"/>
</dbReference>